<dbReference type="InterPro" id="IPR039298">
    <property type="entry name" value="ACOT13"/>
</dbReference>
<dbReference type="NCBIfam" id="TIGR00369">
    <property type="entry name" value="unchar_dom_1"/>
    <property type="match status" value="1"/>
</dbReference>
<dbReference type="InParanoid" id="A0A3N4LLH2"/>
<dbReference type="AlphaFoldDB" id="A0A3N4LLH2"/>
<evidence type="ECO:0000256" key="1">
    <source>
        <dbReference type="ARBA" id="ARBA00008324"/>
    </source>
</evidence>
<evidence type="ECO:0000313" key="4">
    <source>
        <dbReference type="EMBL" id="RPB23773.1"/>
    </source>
</evidence>
<comment type="similarity">
    <text evidence="1">Belongs to the thioesterase PaaI family.</text>
</comment>
<dbReference type="SUPFAM" id="SSF54637">
    <property type="entry name" value="Thioesterase/thiol ester dehydrase-isomerase"/>
    <property type="match status" value="1"/>
</dbReference>
<dbReference type="FunFam" id="3.10.129.10:FF:000033">
    <property type="entry name" value="acyl-coenzyme A thioesterase 13"/>
    <property type="match status" value="1"/>
</dbReference>
<feature type="domain" description="Thioesterase" evidence="3">
    <location>
        <begin position="53"/>
        <end position="129"/>
    </location>
</feature>
<dbReference type="Gene3D" id="3.10.129.10">
    <property type="entry name" value="Hotdog Thioesterase"/>
    <property type="match status" value="1"/>
</dbReference>
<dbReference type="InterPro" id="IPR029069">
    <property type="entry name" value="HotDog_dom_sf"/>
</dbReference>
<dbReference type="PANTHER" id="PTHR21660:SF57">
    <property type="entry name" value="PAAI THIOESTERASE"/>
    <property type="match status" value="1"/>
</dbReference>
<evidence type="ECO:0000256" key="2">
    <source>
        <dbReference type="ARBA" id="ARBA00022801"/>
    </source>
</evidence>
<dbReference type="InterPro" id="IPR003736">
    <property type="entry name" value="PAAI_dom"/>
</dbReference>
<proteinExistence type="inferred from homology"/>
<protein>
    <submittedName>
        <fullName evidence="4">Putative PaaI_thioesterase family protein</fullName>
    </submittedName>
</protein>
<keyword evidence="2" id="KW-0378">Hydrolase</keyword>
<gene>
    <name evidence="4" type="ORF">L211DRAFT_220286</name>
</gene>
<reference evidence="4 5" key="1">
    <citation type="journal article" date="2018" name="Nat. Ecol. Evol.">
        <title>Pezizomycetes genomes reveal the molecular basis of ectomycorrhizal truffle lifestyle.</title>
        <authorList>
            <person name="Murat C."/>
            <person name="Payen T."/>
            <person name="Noel B."/>
            <person name="Kuo A."/>
            <person name="Morin E."/>
            <person name="Chen J."/>
            <person name="Kohler A."/>
            <person name="Krizsan K."/>
            <person name="Balestrini R."/>
            <person name="Da Silva C."/>
            <person name="Montanini B."/>
            <person name="Hainaut M."/>
            <person name="Levati E."/>
            <person name="Barry K.W."/>
            <person name="Belfiori B."/>
            <person name="Cichocki N."/>
            <person name="Clum A."/>
            <person name="Dockter R.B."/>
            <person name="Fauchery L."/>
            <person name="Guy J."/>
            <person name="Iotti M."/>
            <person name="Le Tacon F."/>
            <person name="Lindquist E.A."/>
            <person name="Lipzen A."/>
            <person name="Malagnac F."/>
            <person name="Mello A."/>
            <person name="Molinier V."/>
            <person name="Miyauchi S."/>
            <person name="Poulain J."/>
            <person name="Riccioni C."/>
            <person name="Rubini A."/>
            <person name="Sitrit Y."/>
            <person name="Splivallo R."/>
            <person name="Traeger S."/>
            <person name="Wang M."/>
            <person name="Zifcakova L."/>
            <person name="Wipf D."/>
            <person name="Zambonelli A."/>
            <person name="Paolocci F."/>
            <person name="Nowrousian M."/>
            <person name="Ottonello S."/>
            <person name="Baldrian P."/>
            <person name="Spatafora J.W."/>
            <person name="Henrissat B."/>
            <person name="Nagy L.G."/>
            <person name="Aury J.M."/>
            <person name="Wincker P."/>
            <person name="Grigoriev I.V."/>
            <person name="Bonfante P."/>
            <person name="Martin F.M."/>
        </authorList>
    </citation>
    <scope>NUCLEOTIDE SEQUENCE [LARGE SCALE GENOMIC DNA]</scope>
    <source>
        <strain evidence="4 5">ATCC MYA-4762</strain>
    </source>
</reference>
<accession>A0A3N4LLH2</accession>
<dbReference type="CDD" id="cd03443">
    <property type="entry name" value="PaaI_thioesterase"/>
    <property type="match status" value="1"/>
</dbReference>
<dbReference type="OrthoDB" id="46529at2759"/>
<sequence length="154" mass="16721">MAASRFVRSVWTSFIEAGGLEGKLLQNLQITSVEPGRVRFKLDIEKHHTNRLGMLHGGTIATLVDLGGSLAIASRGFHATGVSTDLSVTYINSGGTVGQTVRAETICEKYGKSMAFTSITFHNEADELVARGSHTKYIRGAWNDPRNIVEEVSK</sequence>
<dbReference type="Pfam" id="PF03061">
    <property type="entry name" value="4HBT"/>
    <property type="match status" value="1"/>
</dbReference>
<name>A0A3N4LLH2_9PEZI</name>
<dbReference type="EMBL" id="ML121544">
    <property type="protein sequence ID" value="RPB23773.1"/>
    <property type="molecule type" value="Genomic_DNA"/>
</dbReference>
<evidence type="ECO:0000313" key="5">
    <source>
        <dbReference type="Proteomes" id="UP000267821"/>
    </source>
</evidence>
<dbReference type="GO" id="GO:0047617">
    <property type="term" value="F:fatty acyl-CoA hydrolase activity"/>
    <property type="evidence" value="ECO:0007669"/>
    <property type="project" value="InterPro"/>
</dbReference>
<organism evidence="4 5">
    <name type="scientific">Terfezia boudieri ATCC MYA-4762</name>
    <dbReference type="NCBI Taxonomy" id="1051890"/>
    <lineage>
        <taxon>Eukaryota</taxon>
        <taxon>Fungi</taxon>
        <taxon>Dikarya</taxon>
        <taxon>Ascomycota</taxon>
        <taxon>Pezizomycotina</taxon>
        <taxon>Pezizomycetes</taxon>
        <taxon>Pezizales</taxon>
        <taxon>Pezizaceae</taxon>
        <taxon>Terfezia</taxon>
    </lineage>
</organism>
<dbReference type="PANTHER" id="PTHR21660">
    <property type="entry name" value="THIOESTERASE SUPERFAMILY MEMBER-RELATED"/>
    <property type="match status" value="1"/>
</dbReference>
<dbReference type="STRING" id="1051890.A0A3N4LLH2"/>
<keyword evidence="5" id="KW-1185">Reference proteome</keyword>
<dbReference type="InterPro" id="IPR006683">
    <property type="entry name" value="Thioestr_dom"/>
</dbReference>
<dbReference type="Proteomes" id="UP000267821">
    <property type="component" value="Unassembled WGS sequence"/>
</dbReference>
<evidence type="ECO:0000259" key="3">
    <source>
        <dbReference type="Pfam" id="PF03061"/>
    </source>
</evidence>